<keyword evidence="9" id="KW-0762">Sugar transport</keyword>
<comment type="similarity">
    <text evidence="7">Belongs to the binding-protein-dependent transport system permease family.</text>
</comment>
<evidence type="ECO:0000313" key="10">
    <source>
        <dbReference type="Proteomes" id="UP000549971"/>
    </source>
</evidence>
<evidence type="ECO:0000256" key="1">
    <source>
        <dbReference type="ARBA" id="ARBA00004651"/>
    </source>
</evidence>
<evidence type="ECO:0000256" key="2">
    <source>
        <dbReference type="ARBA" id="ARBA00022448"/>
    </source>
</evidence>
<keyword evidence="6 7" id="KW-0472">Membrane</keyword>
<feature type="transmembrane region" description="Helical" evidence="7">
    <location>
        <begin position="274"/>
        <end position="293"/>
    </location>
</feature>
<feature type="transmembrane region" description="Helical" evidence="7">
    <location>
        <begin position="90"/>
        <end position="109"/>
    </location>
</feature>
<feature type="transmembrane region" description="Helical" evidence="7">
    <location>
        <begin position="153"/>
        <end position="173"/>
    </location>
</feature>
<evidence type="ECO:0000256" key="3">
    <source>
        <dbReference type="ARBA" id="ARBA00022475"/>
    </source>
</evidence>
<dbReference type="InterPro" id="IPR000515">
    <property type="entry name" value="MetI-like"/>
</dbReference>
<keyword evidence="5 7" id="KW-1133">Transmembrane helix</keyword>
<feature type="domain" description="ABC transmembrane type-1" evidence="8">
    <location>
        <begin position="86"/>
        <end position="289"/>
    </location>
</feature>
<comment type="subcellular location">
    <subcellularLocation>
        <location evidence="1 7">Cell membrane</location>
        <topology evidence="1 7">Multi-pass membrane protein</topology>
    </subcellularLocation>
</comment>
<evidence type="ECO:0000256" key="7">
    <source>
        <dbReference type="RuleBase" id="RU363032"/>
    </source>
</evidence>
<keyword evidence="3" id="KW-1003">Cell membrane</keyword>
<dbReference type="Proteomes" id="UP000549971">
    <property type="component" value="Unassembled WGS sequence"/>
</dbReference>
<accession>A0A7W9J538</accession>
<dbReference type="Pfam" id="PF00528">
    <property type="entry name" value="BPD_transp_1"/>
    <property type="match status" value="1"/>
</dbReference>
<sequence length="307" mass="33765">MADGVAVARRPRRMKQPAGDRSVLTVNYLVLAFFGIAVLYPLIYVVSASFSSAEAITSGAVKLFPVDANVDAYRTLWQSPAVVQGFLNSLLYSVSGAVLGTALTVLAGYPLSRPDLQGRRTLTVFLLVPAVFSAGIIPTYVVVQQLGMLNTRWAIILPGAMSVFNVIITRTFYQLNIPHELLEASRVDGANDFAFFLRVALPLSKPIIAVNLLFYGIAQWNGWFSALIYLTDQHLFPLQLVLRDILIQNTVEPSQLGSQTAAQLVERQELFNKLKYALIVVGMLPPLLVYPFVQKYFVKGALIGSLK</sequence>
<organism evidence="9 10">
    <name type="scientific">Kribbella italica</name>
    <dbReference type="NCBI Taxonomy" id="1540520"/>
    <lineage>
        <taxon>Bacteria</taxon>
        <taxon>Bacillati</taxon>
        <taxon>Actinomycetota</taxon>
        <taxon>Actinomycetes</taxon>
        <taxon>Propionibacteriales</taxon>
        <taxon>Kribbellaceae</taxon>
        <taxon>Kribbella</taxon>
    </lineage>
</organism>
<dbReference type="SUPFAM" id="SSF161098">
    <property type="entry name" value="MetI-like"/>
    <property type="match status" value="1"/>
</dbReference>
<dbReference type="PANTHER" id="PTHR43744:SF9">
    <property type="entry name" value="POLYGALACTURONAN_RHAMNOGALACTURONAN TRANSPORT SYSTEM PERMEASE PROTEIN YTCP"/>
    <property type="match status" value="1"/>
</dbReference>
<name>A0A7W9J538_9ACTN</name>
<dbReference type="GO" id="GO:0005886">
    <property type="term" value="C:plasma membrane"/>
    <property type="evidence" value="ECO:0007669"/>
    <property type="project" value="UniProtKB-SubCell"/>
</dbReference>
<proteinExistence type="inferred from homology"/>
<evidence type="ECO:0000259" key="8">
    <source>
        <dbReference type="PROSITE" id="PS50928"/>
    </source>
</evidence>
<dbReference type="GO" id="GO:0055085">
    <property type="term" value="P:transmembrane transport"/>
    <property type="evidence" value="ECO:0007669"/>
    <property type="project" value="InterPro"/>
</dbReference>
<evidence type="ECO:0000256" key="6">
    <source>
        <dbReference type="ARBA" id="ARBA00023136"/>
    </source>
</evidence>
<dbReference type="EMBL" id="JACHMY010000001">
    <property type="protein sequence ID" value="MBB5835791.1"/>
    <property type="molecule type" value="Genomic_DNA"/>
</dbReference>
<reference evidence="9 10" key="1">
    <citation type="submission" date="2020-08" db="EMBL/GenBank/DDBJ databases">
        <title>Sequencing the genomes of 1000 actinobacteria strains.</title>
        <authorList>
            <person name="Klenk H.-P."/>
        </authorList>
    </citation>
    <scope>NUCLEOTIDE SEQUENCE [LARGE SCALE GENOMIC DNA]</scope>
    <source>
        <strain evidence="9 10">DSM 28967</strain>
    </source>
</reference>
<dbReference type="AlphaFoldDB" id="A0A7W9J538"/>
<evidence type="ECO:0000256" key="4">
    <source>
        <dbReference type="ARBA" id="ARBA00022692"/>
    </source>
</evidence>
<evidence type="ECO:0000256" key="5">
    <source>
        <dbReference type="ARBA" id="ARBA00022989"/>
    </source>
</evidence>
<keyword evidence="4 7" id="KW-0812">Transmembrane</keyword>
<feature type="transmembrane region" description="Helical" evidence="7">
    <location>
        <begin position="21"/>
        <end position="43"/>
    </location>
</feature>
<dbReference type="InterPro" id="IPR035906">
    <property type="entry name" value="MetI-like_sf"/>
</dbReference>
<dbReference type="RefSeq" id="WP_238356037.1">
    <property type="nucleotide sequence ID" value="NZ_JACHMY010000001.1"/>
</dbReference>
<comment type="caution">
    <text evidence="9">The sequence shown here is derived from an EMBL/GenBank/DDBJ whole genome shotgun (WGS) entry which is preliminary data.</text>
</comment>
<dbReference type="CDD" id="cd06261">
    <property type="entry name" value="TM_PBP2"/>
    <property type="match status" value="1"/>
</dbReference>
<gene>
    <name evidence="9" type="ORF">HDA39_002525</name>
</gene>
<protein>
    <submittedName>
        <fullName evidence="9">Multiple sugar transport system permease protein/putative aldouronate transport system permease protein</fullName>
    </submittedName>
</protein>
<dbReference type="Gene3D" id="1.10.3720.10">
    <property type="entry name" value="MetI-like"/>
    <property type="match status" value="1"/>
</dbReference>
<dbReference type="PROSITE" id="PS50928">
    <property type="entry name" value="ABC_TM1"/>
    <property type="match status" value="1"/>
</dbReference>
<keyword evidence="2 7" id="KW-0813">Transport</keyword>
<evidence type="ECO:0000313" key="9">
    <source>
        <dbReference type="EMBL" id="MBB5835791.1"/>
    </source>
</evidence>
<dbReference type="PANTHER" id="PTHR43744">
    <property type="entry name" value="ABC TRANSPORTER PERMEASE PROTEIN MG189-RELATED-RELATED"/>
    <property type="match status" value="1"/>
</dbReference>
<keyword evidence="10" id="KW-1185">Reference proteome</keyword>
<feature type="transmembrane region" description="Helical" evidence="7">
    <location>
        <begin position="121"/>
        <end position="141"/>
    </location>
</feature>